<protein>
    <submittedName>
        <fullName evidence="3">Uncharacterized protein</fullName>
    </submittedName>
</protein>
<feature type="non-terminal residue" evidence="3">
    <location>
        <position position="1"/>
    </location>
</feature>
<feature type="compositionally biased region" description="Pro residues" evidence="1">
    <location>
        <begin position="44"/>
        <end position="54"/>
    </location>
</feature>
<proteinExistence type="predicted"/>
<keyword evidence="2" id="KW-0472">Membrane</keyword>
<evidence type="ECO:0000313" key="3">
    <source>
        <dbReference type="EMBL" id="KAJ7225542.1"/>
    </source>
</evidence>
<feature type="compositionally biased region" description="Polar residues" evidence="1">
    <location>
        <begin position="312"/>
        <end position="322"/>
    </location>
</feature>
<feature type="compositionally biased region" description="Low complexity" evidence="1">
    <location>
        <begin position="374"/>
        <end position="385"/>
    </location>
</feature>
<feature type="compositionally biased region" description="Polar residues" evidence="1">
    <location>
        <begin position="28"/>
        <end position="38"/>
    </location>
</feature>
<name>A0AAD7E2S1_9AGAR</name>
<evidence type="ECO:0000256" key="1">
    <source>
        <dbReference type="SAM" id="MobiDB-lite"/>
    </source>
</evidence>
<feature type="region of interest" description="Disordered" evidence="1">
    <location>
        <begin position="312"/>
        <end position="403"/>
    </location>
</feature>
<sequence>MPTLVSGKPPEQSNPVVSPPDKTVADASPTTAMNSSANVSSTHPPSPVASPSPSKPATAHSSDPTHSATIKPNSSGSTHVTVKSTGIAGITKAPAISTGHAASTTTIDTPVLSFTGTSTSTITDAPDSTLSKPSLVSFVDSNGKTSFGAPPLVTILSTSLEPNGSFVTWTHVVANPTGFSQDISGGHASFFDNEGAVAGVFLVVGAIVTSIVAFGLFALCRRSRRRQEAHRRWLISMNRPRPLPDEDPFTTPAMRSFDRPWDGASPARSLHQDNSTGLGLYGVPPVRRVVPPTDYIGHYDKAEPVQAGLAITTTSDPKPSAQSSPSIYPPSLPPANEGHEIFEEFQPPPVPVAPPRPRRSHLRDSASKTPLITPPSSVSSHSPISEFAGPFGFTPADGEQSTFQHGGLQLNEIIGRRTLLDVRPRSQESVDWN</sequence>
<gene>
    <name evidence="3" type="ORF">GGX14DRAFT_421026</name>
</gene>
<feature type="transmembrane region" description="Helical" evidence="2">
    <location>
        <begin position="196"/>
        <end position="219"/>
    </location>
</feature>
<keyword evidence="2" id="KW-1133">Transmembrane helix</keyword>
<dbReference type="EMBL" id="JARJCW010000004">
    <property type="protein sequence ID" value="KAJ7225542.1"/>
    <property type="molecule type" value="Genomic_DNA"/>
</dbReference>
<feature type="region of interest" description="Disordered" evidence="1">
    <location>
        <begin position="1"/>
        <end position="81"/>
    </location>
</feature>
<dbReference type="AlphaFoldDB" id="A0AAD7E2S1"/>
<keyword evidence="4" id="KW-1185">Reference proteome</keyword>
<feature type="compositionally biased region" description="Pro residues" evidence="1">
    <location>
        <begin position="346"/>
        <end position="355"/>
    </location>
</feature>
<accession>A0AAD7E2S1</accession>
<dbReference type="Proteomes" id="UP001219525">
    <property type="component" value="Unassembled WGS sequence"/>
</dbReference>
<comment type="caution">
    <text evidence="3">The sequence shown here is derived from an EMBL/GenBank/DDBJ whole genome shotgun (WGS) entry which is preliminary data.</text>
</comment>
<reference evidence="3" key="1">
    <citation type="submission" date="2023-03" db="EMBL/GenBank/DDBJ databases">
        <title>Massive genome expansion in bonnet fungi (Mycena s.s.) driven by repeated elements and novel gene families across ecological guilds.</title>
        <authorList>
            <consortium name="Lawrence Berkeley National Laboratory"/>
            <person name="Harder C.B."/>
            <person name="Miyauchi S."/>
            <person name="Viragh M."/>
            <person name="Kuo A."/>
            <person name="Thoen E."/>
            <person name="Andreopoulos B."/>
            <person name="Lu D."/>
            <person name="Skrede I."/>
            <person name="Drula E."/>
            <person name="Henrissat B."/>
            <person name="Morin E."/>
            <person name="Kohler A."/>
            <person name="Barry K."/>
            <person name="LaButti K."/>
            <person name="Morin E."/>
            <person name="Salamov A."/>
            <person name="Lipzen A."/>
            <person name="Mereny Z."/>
            <person name="Hegedus B."/>
            <person name="Baldrian P."/>
            <person name="Stursova M."/>
            <person name="Weitz H."/>
            <person name="Taylor A."/>
            <person name="Grigoriev I.V."/>
            <person name="Nagy L.G."/>
            <person name="Martin F."/>
            <person name="Kauserud H."/>
        </authorList>
    </citation>
    <scope>NUCLEOTIDE SEQUENCE</scope>
    <source>
        <strain evidence="3">9144</strain>
    </source>
</reference>
<keyword evidence="2" id="KW-0812">Transmembrane</keyword>
<evidence type="ECO:0000256" key="2">
    <source>
        <dbReference type="SAM" id="Phobius"/>
    </source>
</evidence>
<feature type="compositionally biased region" description="Polar residues" evidence="1">
    <location>
        <begin position="64"/>
        <end position="81"/>
    </location>
</feature>
<evidence type="ECO:0000313" key="4">
    <source>
        <dbReference type="Proteomes" id="UP001219525"/>
    </source>
</evidence>
<organism evidence="3 4">
    <name type="scientific">Mycena pura</name>
    <dbReference type="NCBI Taxonomy" id="153505"/>
    <lineage>
        <taxon>Eukaryota</taxon>
        <taxon>Fungi</taxon>
        <taxon>Dikarya</taxon>
        <taxon>Basidiomycota</taxon>
        <taxon>Agaricomycotina</taxon>
        <taxon>Agaricomycetes</taxon>
        <taxon>Agaricomycetidae</taxon>
        <taxon>Agaricales</taxon>
        <taxon>Marasmiineae</taxon>
        <taxon>Mycenaceae</taxon>
        <taxon>Mycena</taxon>
    </lineage>
</organism>